<dbReference type="EMBL" id="BEYU01000005">
    <property type="protein sequence ID" value="GBG24318.1"/>
    <property type="molecule type" value="Genomic_DNA"/>
</dbReference>
<keyword evidence="13" id="KW-1185">Reference proteome</keyword>
<dbReference type="GO" id="GO:0015031">
    <property type="term" value="P:protein transport"/>
    <property type="evidence" value="ECO:0007669"/>
    <property type="project" value="UniProtKB-KW"/>
</dbReference>
<name>A0A2R5G3J0_9STRA</name>
<protein>
    <submittedName>
        <fullName evidence="12">Vesicle-associated membrane protein 714</fullName>
    </submittedName>
</protein>
<dbReference type="Gene3D" id="3.30.450.50">
    <property type="entry name" value="Longin domain"/>
    <property type="match status" value="1"/>
</dbReference>
<dbReference type="GO" id="GO:0012505">
    <property type="term" value="C:endomembrane system"/>
    <property type="evidence" value="ECO:0007669"/>
    <property type="project" value="UniProtKB-SubCell"/>
</dbReference>
<dbReference type="GO" id="GO:0016192">
    <property type="term" value="P:vesicle-mediated transport"/>
    <property type="evidence" value="ECO:0007669"/>
    <property type="project" value="InterPro"/>
</dbReference>
<keyword evidence="4" id="KW-0653">Protein transport</keyword>
<evidence type="ECO:0000256" key="4">
    <source>
        <dbReference type="ARBA" id="ARBA00022927"/>
    </source>
</evidence>
<dbReference type="PANTHER" id="PTHR21136">
    <property type="entry name" value="SNARE PROTEINS"/>
    <property type="match status" value="1"/>
</dbReference>
<organism evidence="12 13">
    <name type="scientific">Hondaea fermentalgiana</name>
    <dbReference type="NCBI Taxonomy" id="2315210"/>
    <lineage>
        <taxon>Eukaryota</taxon>
        <taxon>Sar</taxon>
        <taxon>Stramenopiles</taxon>
        <taxon>Bigyra</taxon>
        <taxon>Labyrinthulomycetes</taxon>
        <taxon>Thraustochytrida</taxon>
        <taxon>Thraustochytriidae</taxon>
        <taxon>Hondaea</taxon>
    </lineage>
</organism>
<dbReference type="GO" id="GO:0005737">
    <property type="term" value="C:cytoplasm"/>
    <property type="evidence" value="ECO:0007669"/>
    <property type="project" value="UniProtKB-ARBA"/>
</dbReference>
<evidence type="ECO:0000259" key="11">
    <source>
        <dbReference type="PROSITE" id="PS50892"/>
    </source>
</evidence>
<evidence type="ECO:0000256" key="2">
    <source>
        <dbReference type="ARBA" id="ARBA00022448"/>
    </source>
</evidence>
<gene>
    <name evidence="12" type="ORF">FCC1311_005362</name>
</gene>
<dbReference type="SUPFAM" id="SSF64356">
    <property type="entry name" value="SNARE-like"/>
    <property type="match status" value="1"/>
</dbReference>
<proteinExistence type="inferred from homology"/>
<keyword evidence="2" id="KW-0813">Transport</keyword>
<dbReference type="InterPro" id="IPR010908">
    <property type="entry name" value="Longin_dom"/>
</dbReference>
<keyword evidence="6 9" id="KW-0472">Membrane</keyword>
<dbReference type="PROSITE" id="PS50892">
    <property type="entry name" value="V_SNARE"/>
    <property type="match status" value="1"/>
</dbReference>
<evidence type="ECO:0000256" key="9">
    <source>
        <dbReference type="SAM" id="Phobius"/>
    </source>
</evidence>
<comment type="subcellular location">
    <subcellularLocation>
        <location evidence="7">Endomembrane system</location>
        <topology evidence="7">Single-pass type IV membrane protein</topology>
    </subcellularLocation>
</comment>
<keyword evidence="8" id="KW-0175">Coiled coil</keyword>
<sequence length="222" mass="24607">MSAILYSVVSHGPLVLCEYSGAVGGNYAQVTQELLEKIKIEKDARMSYVAEGKYSFNYLVRKELVYLCLAEISAGKAVPFAYLDKIARMFEQQHGVAARDTSARYAFNADFAPVLRAQMEFFSAQGSSKLQEVQESLDNVKNVMQENISLVLERGDKLDDLVVQSEGLMDTSANFRSGASRLQQKLWWNDLKTKIIIAAIVVFVLLLLLANACGGLTFPECS</sequence>
<dbReference type="PRINTS" id="PR00219">
    <property type="entry name" value="SYNAPTOBREVN"/>
</dbReference>
<feature type="domain" description="Longin" evidence="10">
    <location>
        <begin position="4"/>
        <end position="115"/>
    </location>
</feature>
<dbReference type="InterPro" id="IPR001388">
    <property type="entry name" value="Synaptobrevin-like"/>
</dbReference>
<evidence type="ECO:0000256" key="8">
    <source>
        <dbReference type="PROSITE-ProRule" id="PRU00290"/>
    </source>
</evidence>
<evidence type="ECO:0000256" key="7">
    <source>
        <dbReference type="ARBA" id="ARBA00046280"/>
    </source>
</evidence>
<keyword evidence="3 9" id="KW-0812">Transmembrane</keyword>
<dbReference type="AlphaFoldDB" id="A0A2R5G3J0"/>
<dbReference type="InParanoid" id="A0A2R5G3J0"/>
<dbReference type="SUPFAM" id="SSF58038">
    <property type="entry name" value="SNARE fusion complex"/>
    <property type="match status" value="1"/>
</dbReference>
<dbReference type="InterPro" id="IPR042855">
    <property type="entry name" value="V_SNARE_CC"/>
</dbReference>
<evidence type="ECO:0000256" key="6">
    <source>
        <dbReference type="ARBA" id="ARBA00023136"/>
    </source>
</evidence>
<dbReference type="Pfam" id="PF00957">
    <property type="entry name" value="Synaptobrevin"/>
    <property type="match status" value="1"/>
</dbReference>
<dbReference type="PROSITE" id="PS50859">
    <property type="entry name" value="LONGIN"/>
    <property type="match status" value="1"/>
</dbReference>
<dbReference type="FunCoup" id="A0A2R5G3J0">
    <property type="interactions" value="185"/>
</dbReference>
<dbReference type="InterPro" id="IPR051097">
    <property type="entry name" value="Synaptobrevin-like_transport"/>
</dbReference>
<dbReference type="CDD" id="cd14824">
    <property type="entry name" value="Longin"/>
    <property type="match status" value="1"/>
</dbReference>
<evidence type="ECO:0000313" key="13">
    <source>
        <dbReference type="Proteomes" id="UP000241890"/>
    </source>
</evidence>
<dbReference type="InterPro" id="IPR011012">
    <property type="entry name" value="Longin-like_dom_sf"/>
</dbReference>
<dbReference type="Proteomes" id="UP000241890">
    <property type="component" value="Unassembled WGS sequence"/>
</dbReference>
<comment type="similarity">
    <text evidence="1">Belongs to the synaptobrevin family.</text>
</comment>
<dbReference type="SMART" id="SM01270">
    <property type="entry name" value="Longin"/>
    <property type="match status" value="1"/>
</dbReference>
<accession>A0A2R5G3J0</accession>
<feature type="domain" description="V-SNARE coiled-coil homology" evidence="11">
    <location>
        <begin position="129"/>
        <end position="189"/>
    </location>
</feature>
<evidence type="ECO:0000256" key="1">
    <source>
        <dbReference type="ARBA" id="ARBA00008025"/>
    </source>
</evidence>
<keyword evidence="5 9" id="KW-1133">Transmembrane helix</keyword>
<dbReference type="Gene3D" id="1.20.5.110">
    <property type="match status" value="1"/>
</dbReference>
<comment type="caution">
    <text evidence="12">The sequence shown here is derived from an EMBL/GenBank/DDBJ whole genome shotgun (WGS) entry which is preliminary data.</text>
</comment>
<evidence type="ECO:0000256" key="3">
    <source>
        <dbReference type="ARBA" id="ARBA00022692"/>
    </source>
</evidence>
<dbReference type="PANTHER" id="PTHR21136:SF168">
    <property type="entry name" value="VESICLE-ASSOCIATED MEMBRANE PROTEIN 9"/>
    <property type="match status" value="1"/>
</dbReference>
<evidence type="ECO:0000256" key="5">
    <source>
        <dbReference type="ARBA" id="ARBA00022989"/>
    </source>
</evidence>
<dbReference type="OrthoDB" id="248747at2759"/>
<feature type="transmembrane region" description="Helical" evidence="9">
    <location>
        <begin position="195"/>
        <end position="218"/>
    </location>
</feature>
<reference evidence="12 13" key="1">
    <citation type="submission" date="2017-12" db="EMBL/GenBank/DDBJ databases">
        <title>Sequencing, de novo assembly and annotation of complete genome of a new Thraustochytrid species, strain FCC1311.</title>
        <authorList>
            <person name="Sedici K."/>
            <person name="Godart F."/>
            <person name="Aiese Cigliano R."/>
            <person name="Sanseverino W."/>
            <person name="Barakat M."/>
            <person name="Ortet P."/>
            <person name="Marechal E."/>
            <person name="Cagnac O."/>
            <person name="Amato A."/>
        </authorList>
    </citation>
    <scope>NUCLEOTIDE SEQUENCE [LARGE SCALE GENOMIC DNA]</scope>
</reference>
<dbReference type="Pfam" id="PF13774">
    <property type="entry name" value="Longin"/>
    <property type="match status" value="1"/>
</dbReference>
<evidence type="ECO:0000259" key="10">
    <source>
        <dbReference type="PROSITE" id="PS50859"/>
    </source>
</evidence>
<evidence type="ECO:0000313" key="12">
    <source>
        <dbReference type="EMBL" id="GBG24318.1"/>
    </source>
</evidence>
<dbReference type="GO" id="GO:0016020">
    <property type="term" value="C:membrane"/>
    <property type="evidence" value="ECO:0007669"/>
    <property type="project" value="InterPro"/>
</dbReference>